<dbReference type="InterPro" id="IPR038765">
    <property type="entry name" value="Papain-like_cys_pep_sf"/>
</dbReference>
<dbReference type="InterPro" id="IPR003653">
    <property type="entry name" value="Peptidase_C48_C"/>
</dbReference>
<reference evidence="4" key="1">
    <citation type="journal article" date="2020" name="Nature">
        <title>Giant virus diversity and host interactions through global metagenomics.</title>
        <authorList>
            <person name="Schulz F."/>
            <person name="Roux S."/>
            <person name="Paez-Espino D."/>
            <person name="Jungbluth S."/>
            <person name="Walsh D.A."/>
            <person name="Denef V.J."/>
            <person name="McMahon K.D."/>
            <person name="Konstantinidis K.T."/>
            <person name="Eloe-Fadrosh E.A."/>
            <person name="Kyrpides N.C."/>
            <person name="Woyke T."/>
        </authorList>
    </citation>
    <scope>NUCLEOTIDE SEQUENCE</scope>
    <source>
        <strain evidence="4">GVMAG-M-3300027833-19</strain>
    </source>
</reference>
<proteinExistence type="predicted"/>
<dbReference type="GO" id="GO:0006508">
    <property type="term" value="P:proteolysis"/>
    <property type="evidence" value="ECO:0007669"/>
    <property type="project" value="UniProtKB-KW"/>
</dbReference>
<dbReference type="AlphaFoldDB" id="A0A6C0LLE5"/>
<evidence type="ECO:0000313" key="4">
    <source>
        <dbReference type="EMBL" id="QHU30521.1"/>
    </source>
</evidence>
<dbReference type="EMBL" id="MN740509">
    <property type="protein sequence ID" value="QHU30521.1"/>
    <property type="molecule type" value="Genomic_DNA"/>
</dbReference>
<dbReference type="Gene3D" id="3.40.395.10">
    <property type="entry name" value="Adenoviral Proteinase, Chain A"/>
    <property type="match status" value="1"/>
</dbReference>
<organism evidence="4">
    <name type="scientific">viral metagenome</name>
    <dbReference type="NCBI Taxonomy" id="1070528"/>
    <lineage>
        <taxon>unclassified sequences</taxon>
        <taxon>metagenomes</taxon>
        <taxon>organismal metagenomes</taxon>
    </lineage>
</organism>
<protein>
    <recommendedName>
        <fullName evidence="3">Ubiquitin-like protease family profile domain-containing protein</fullName>
    </recommendedName>
</protein>
<dbReference type="Pfam" id="PF02902">
    <property type="entry name" value="Peptidase_C48"/>
    <property type="match status" value="1"/>
</dbReference>
<evidence type="ECO:0000256" key="1">
    <source>
        <dbReference type="ARBA" id="ARBA00022670"/>
    </source>
</evidence>
<accession>A0A6C0LLE5</accession>
<keyword evidence="1" id="KW-0645">Protease</keyword>
<evidence type="ECO:0000259" key="3">
    <source>
        <dbReference type="Pfam" id="PF02902"/>
    </source>
</evidence>
<name>A0A6C0LLE5_9ZZZZ</name>
<dbReference type="SUPFAM" id="SSF54001">
    <property type="entry name" value="Cysteine proteinases"/>
    <property type="match status" value="1"/>
</dbReference>
<dbReference type="GO" id="GO:0008234">
    <property type="term" value="F:cysteine-type peptidase activity"/>
    <property type="evidence" value="ECO:0007669"/>
    <property type="project" value="InterPro"/>
</dbReference>
<sequence length="425" mass="47892">MIIGGSRYRNSILAYGGECCSNLRNFNKRSSPKVTDSKVLTDLKESSEQICSIDGNSKSCKVSKQHVEDAEKSMSNPSSPLEMVDDTVLSSMFDKDSKKVTFDVYTTPCPCKETTEQAQAKSKEGLCNPDNKDKILDFVEDFVKTYEKRKGNVKPANVEDTDNINVKKAANIIKHNCTTEECVLSSVVEDNMDEGGICSTLGFKSELNDECKGPLKPDGPRNNTGWLSNDNTDDVLRDIEKEFPEFFPFKTTMTDFSEGGDRWLGNSKEKSLSNSFNIIKKYINSGDKTCFGCIINTDKTKNCKSGKCGTHWVCIFVDCRKSSEVPWTIEYFDSVGDPPSSEVCTWQEDLKKKIEIYREDKGDRGGVICEANNIQHQSGNNECGVYTTYFIRSRVEGIPFSRFLNRRLPDSVMISYRRHLFSSRK</sequence>
<evidence type="ECO:0000256" key="2">
    <source>
        <dbReference type="ARBA" id="ARBA00022801"/>
    </source>
</evidence>
<keyword evidence="2" id="KW-0378">Hydrolase</keyword>
<feature type="domain" description="Ubiquitin-like protease family profile" evidence="3">
    <location>
        <begin position="309"/>
        <end position="420"/>
    </location>
</feature>